<evidence type="ECO:0000313" key="19">
    <source>
        <dbReference type="EMBL" id="CAG6618447.1"/>
    </source>
</evidence>
<reference evidence="19" key="1">
    <citation type="submission" date="2021-05" db="EMBL/GenBank/DDBJ databases">
        <authorList>
            <person name="Alioto T."/>
            <person name="Alioto T."/>
            <person name="Gomez Garrido J."/>
        </authorList>
    </citation>
    <scope>NUCLEOTIDE SEQUENCE</scope>
</reference>
<sequence length="923" mass="106580">MDKGALFCPLVAFLIYYNNLDGDFVYDDSRAILTNPDVQLKTPVSELFNNDYWGTPITSPNSHGSYRPLTVLTFRLNYLMCGLKPNSFHMVNNLLHSAITYLVYQLSSYVLPNRKSRLFASLIFAVHPIHTEAVSGIVGRADLLCTLFYLSSILIYIKFLKLSGREQYKYNIKISILNKYNNIYCHQTAATYNLCCHEKDRCSLSCLFHIINSAEWTNLSGFKIHLLLTAFAGAAMISKETGVTVLLICICIELLHNKKSLLNLLSFSTSLLLLVLIRCYIMGHEMPTFAKADNPAAKHEHVLVRTMTFFYLPIVNFYLLLFPKWLSYDWSMESIPLIETITDYRNIFTALFYFSIFQMLQINLFNRKKCSTLNYKRTKFKYKYFYKNKYNPSNFNTSLVNKSNIYSKVEVFNKRDRHSIKNCNVHASNTIDNNETSVKLNNYRLRSDTKLGVNNYNESVVNNKLYTNRRTLSERRHFELFDRECDKLILCLLLMTVPFIPATNLFFYVGFVVAERLLYIPSIGFCYLISYGMFLLENRLFYQNVKLSKSIMTFMIIIYSFRTLQRNNDWKNDESLYRSGIAVNPPKSYGNLGSILTSQGRLKEAEWSLKKALQYRPNMAEVHYNLGLLLQTSDRYKEAIDSYKMAIHYRPSLAVAYLNLGQLLLSSGHHREGEDVLLQCSDLDGRRVKDKLAHLHAQTSAMVQLGKFFTEQAKFEKARGLFQKAVNNLPQHYPAQGLYNMLGDVLMKLNQTEEAERWFKEALNTKPDHVPAYLTYGQLLSKNRTRVNEAEKWFLKAEKLAPSDPVVQHHLGQFLSENERYKEAADRFTKAVELAPAEYQLLEKAATALRHAGKSVQAELMYKRAVSLRPNDSRSHSNLGAILHLNGRYMEAAKSYEEALRIEPGERTTLSNLKKLHKVMSRS</sequence>
<comment type="similarity">
    <text evidence="5">Belongs to the TMTC family.</text>
</comment>
<evidence type="ECO:0000256" key="5">
    <source>
        <dbReference type="ARBA" id="ARBA00007882"/>
    </source>
</evidence>
<feature type="repeat" description="TPR" evidence="16">
    <location>
        <begin position="736"/>
        <end position="769"/>
    </location>
</feature>
<dbReference type="AlphaFoldDB" id="A0A8D8M610"/>
<evidence type="ECO:0000256" key="4">
    <source>
        <dbReference type="ARBA" id="ARBA00004922"/>
    </source>
</evidence>
<feature type="repeat" description="TPR" evidence="16">
    <location>
        <begin position="620"/>
        <end position="653"/>
    </location>
</feature>
<dbReference type="Gene3D" id="1.25.40.10">
    <property type="entry name" value="Tetratricopeptide repeat domain"/>
    <property type="match status" value="2"/>
</dbReference>
<keyword evidence="12 17" id="KW-1133">Transmembrane helix</keyword>
<dbReference type="SMART" id="SM00028">
    <property type="entry name" value="TPR"/>
    <property type="match status" value="8"/>
</dbReference>
<keyword evidence="11" id="KW-0256">Endoplasmic reticulum</keyword>
<dbReference type="InterPro" id="IPR011990">
    <property type="entry name" value="TPR-like_helical_dom_sf"/>
</dbReference>
<evidence type="ECO:0000259" key="18">
    <source>
        <dbReference type="Pfam" id="PF08409"/>
    </source>
</evidence>
<dbReference type="EC" id="2.4.1.109" evidence="6"/>
<comment type="function">
    <text evidence="1">Transfers mannosyl residues to the hydroxyl group of serine or threonine residues.</text>
</comment>
<feature type="repeat" description="TPR" evidence="16">
    <location>
        <begin position="873"/>
        <end position="906"/>
    </location>
</feature>
<dbReference type="Pfam" id="PF14559">
    <property type="entry name" value="TPR_19"/>
    <property type="match status" value="1"/>
</dbReference>
<dbReference type="PANTHER" id="PTHR44216:SF3">
    <property type="entry name" value="PROTEIN O-MANNOSYL-TRANSFERASE TMTC2"/>
    <property type="match status" value="1"/>
</dbReference>
<feature type="transmembrane region" description="Helical" evidence="17">
    <location>
        <begin position="302"/>
        <end position="326"/>
    </location>
</feature>
<evidence type="ECO:0000256" key="14">
    <source>
        <dbReference type="ARBA" id="ARBA00045085"/>
    </source>
</evidence>
<feature type="repeat" description="TPR" evidence="16">
    <location>
        <begin position="699"/>
        <end position="732"/>
    </location>
</feature>
<dbReference type="InterPro" id="IPR013618">
    <property type="entry name" value="TMTC_DUF1736"/>
</dbReference>
<feature type="transmembrane region" description="Helical" evidence="17">
    <location>
        <begin position="517"/>
        <end position="535"/>
    </location>
</feature>
<feature type="transmembrane region" description="Helical" evidence="17">
    <location>
        <begin position="261"/>
        <end position="281"/>
    </location>
</feature>
<dbReference type="Pfam" id="PF13431">
    <property type="entry name" value="TPR_17"/>
    <property type="match status" value="1"/>
</dbReference>
<dbReference type="GO" id="GO:0004169">
    <property type="term" value="F:dolichyl-phosphate-mannose-protein mannosyltransferase activity"/>
    <property type="evidence" value="ECO:0007669"/>
    <property type="project" value="UniProtKB-EC"/>
</dbReference>
<dbReference type="Pfam" id="PF08409">
    <property type="entry name" value="TMTC_DUF1736"/>
    <property type="match status" value="1"/>
</dbReference>
<comment type="catalytic activity">
    <reaction evidence="15">
        <text>a di-trans,poly-cis-dolichyl beta-D-mannosyl phosphate + L-seryl-[protein] = 3-O-(alpha-D-mannosyl)-L-seryl-[protein] + a di-trans,poly-cis-dolichyl phosphate + H(+)</text>
        <dbReference type="Rhea" id="RHEA:17377"/>
        <dbReference type="Rhea" id="RHEA-COMP:9863"/>
        <dbReference type="Rhea" id="RHEA-COMP:13546"/>
        <dbReference type="Rhea" id="RHEA-COMP:19498"/>
        <dbReference type="Rhea" id="RHEA-COMP:19501"/>
        <dbReference type="ChEBI" id="CHEBI:15378"/>
        <dbReference type="ChEBI" id="CHEBI:29999"/>
        <dbReference type="ChEBI" id="CHEBI:57683"/>
        <dbReference type="ChEBI" id="CHEBI:58211"/>
        <dbReference type="ChEBI" id="CHEBI:137321"/>
        <dbReference type="EC" id="2.4.1.109"/>
    </reaction>
</comment>
<evidence type="ECO:0000256" key="6">
    <source>
        <dbReference type="ARBA" id="ARBA00012839"/>
    </source>
</evidence>
<proteinExistence type="inferred from homology"/>
<dbReference type="EMBL" id="HBUF01042349">
    <property type="protein sequence ID" value="CAG6618447.1"/>
    <property type="molecule type" value="Transcribed_RNA"/>
</dbReference>
<evidence type="ECO:0000256" key="3">
    <source>
        <dbReference type="ARBA" id="ARBA00004240"/>
    </source>
</evidence>
<feature type="repeat" description="TPR" evidence="16">
    <location>
        <begin position="805"/>
        <end position="838"/>
    </location>
</feature>
<keyword evidence="10 16" id="KW-0802">TPR repeat</keyword>
<evidence type="ECO:0000256" key="1">
    <source>
        <dbReference type="ARBA" id="ARBA00003582"/>
    </source>
</evidence>
<keyword evidence="7" id="KW-0808">Transferase</keyword>
<feature type="transmembrane region" description="Helical" evidence="17">
    <location>
        <begin position="346"/>
        <end position="366"/>
    </location>
</feature>
<evidence type="ECO:0000256" key="12">
    <source>
        <dbReference type="ARBA" id="ARBA00022989"/>
    </source>
</evidence>
<feature type="transmembrane region" description="Helical" evidence="17">
    <location>
        <begin position="488"/>
        <end position="511"/>
    </location>
</feature>
<evidence type="ECO:0000256" key="17">
    <source>
        <dbReference type="SAM" id="Phobius"/>
    </source>
</evidence>
<dbReference type="EMBL" id="HBUF01042350">
    <property type="protein sequence ID" value="CAG6618448.1"/>
    <property type="molecule type" value="Transcribed_RNA"/>
</dbReference>
<evidence type="ECO:0000256" key="9">
    <source>
        <dbReference type="ARBA" id="ARBA00022737"/>
    </source>
</evidence>
<feature type="domain" description="DUF1736" evidence="18">
    <location>
        <begin position="284"/>
        <end position="356"/>
    </location>
</feature>
<evidence type="ECO:0000256" key="16">
    <source>
        <dbReference type="PROSITE-ProRule" id="PRU00339"/>
    </source>
</evidence>
<organism evidence="19">
    <name type="scientific">Cacopsylla melanoneura</name>
    <dbReference type="NCBI Taxonomy" id="428564"/>
    <lineage>
        <taxon>Eukaryota</taxon>
        <taxon>Metazoa</taxon>
        <taxon>Ecdysozoa</taxon>
        <taxon>Arthropoda</taxon>
        <taxon>Hexapoda</taxon>
        <taxon>Insecta</taxon>
        <taxon>Pterygota</taxon>
        <taxon>Neoptera</taxon>
        <taxon>Paraneoptera</taxon>
        <taxon>Hemiptera</taxon>
        <taxon>Sternorrhyncha</taxon>
        <taxon>Psylloidea</taxon>
        <taxon>Psyllidae</taxon>
        <taxon>Psyllinae</taxon>
        <taxon>Cacopsylla</taxon>
    </lineage>
</organism>
<dbReference type="InterPro" id="IPR019734">
    <property type="entry name" value="TPR_rpt"/>
</dbReference>
<evidence type="ECO:0000256" key="2">
    <source>
        <dbReference type="ARBA" id="ARBA00004141"/>
    </source>
</evidence>
<evidence type="ECO:0000256" key="10">
    <source>
        <dbReference type="ARBA" id="ARBA00022803"/>
    </source>
</evidence>
<keyword evidence="8 17" id="KW-0812">Transmembrane</keyword>
<protein>
    <recommendedName>
        <fullName evidence="6">dolichyl-phosphate-mannose--protein mannosyltransferase</fullName>
        <ecNumber evidence="6">2.4.1.109</ecNumber>
    </recommendedName>
</protein>
<dbReference type="UniPathway" id="UPA00378"/>
<comment type="catalytic activity">
    <reaction evidence="14">
        <text>a di-trans,poly-cis-dolichyl beta-D-mannosyl phosphate + L-threonyl-[protein] = 3-O-(alpha-D-mannosyl)-L-threonyl-[protein] + a di-trans,poly-cis-dolichyl phosphate + H(+)</text>
        <dbReference type="Rhea" id="RHEA:53396"/>
        <dbReference type="Rhea" id="RHEA-COMP:11060"/>
        <dbReference type="Rhea" id="RHEA-COMP:13547"/>
        <dbReference type="Rhea" id="RHEA-COMP:19498"/>
        <dbReference type="Rhea" id="RHEA-COMP:19501"/>
        <dbReference type="ChEBI" id="CHEBI:15378"/>
        <dbReference type="ChEBI" id="CHEBI:30013"/>
        <dbReference type="ChEBI" id="CHEBI:57683"/>
        <dbReference type="ChEBI" id="CHEBI:58211"/>
        <dbReference type="ChEBI" id="CHEBI:137323"/>
        <dbReference type="EC" id="2.4.1.109"/>
    </reaction>
</comment>
<dbReference type="PROSITE" id="PS50293">
    <property type="entry name" value="TPR_REGION"/>
    <property type="match status" value="2"/>
</dbReference>
<dbReference type="GO" id="GO:0005789">
    <property type="term" value="C:endoplasmic reticulum membrane"/>
    <property type="evidence" value="ECO:0007669"/>
    <property type="project" value="TreeGrafter"/>
</dbReference>
<accession>A0A8D8M610</accession>
<dbReference type="PANTHER" id="PTHR44216">
    <property type="entry name" value="PROTEIN O-MANNOSYL-TRANSFERASE TMTC2"/>
    <property type="match status" value="1"/>
</dbReference>
<dbReference type="SUPFAM" id="SSF48452">
    <property type="entry name" value="TPR-like"/>
    <property type="match status" value="2"/>
</dbReference>
<comment type="pathway">
    <text evidence="4">Protein modification; protein glycosylation.</text>
</comment>
<name>A0A8D8M610_9HEMI</name>
<comment type="subcellular location">
    <subcellularLocation>
        <location evidence="3">Endoplasmic reticulum</location>
    </subcellularLocation>
    <subcellularLocation>
        <location evidence="2">Membrane</location>
        <topology evidence="2">Multi-pass membrane protein</topology>
    </subcellularLocation>
</comment>
<feature type="repeat" description="TPR" evidence="16">
    <location>
        <begin position="586"/>
        <end position="619"/>
    </location>
</feature>
<keyword evidence="13 17" id="KW-0472">Membrane</keyword>
<evidence type="ECO:0000256" key="13">
    <source>
        <dbReference type="ARBA" id="ARBA00023136"/>
    </source>
</evidence>
<evidence type="ECO:0000256" key="15">
    <source>
        <dbReference type="ARBA" id="ARBA00045102"/>
    </source>
</evidence>
<dbReference type="InterPro" id="IPR052384">
    <property type="entry name" value="TMTC_O-mannosyltransferase"/>
</dbReference>
<dbReference type="EMBL" id="HBUF01042351">
    <property type="protein sequence ID" value="CAG6618449.1"/>
    <property type="molecule type" value="Transcribed_RNA"/>
</dbReference>
<dbReference type="PROSITE" id="PS50005">
    <property type="entry name" value="TPR"/>
    <property type="match status" value="6"/>
</dbReference>
<evidence type="ECO:0000256" key="11">
    <source>
        <dbReference type="ARBA" id="ARBA00022824"/>
    </source>
</evidence>
<evidence type="ECO:0000256" key="7">
    <source>
        <dbReference type="ARBA" id="ARBA00022679"/>
    </source>
</evidence>
<dbReference type="Pfam" id="PF13414">
    <property type="entry name" value="TPR_11"/>
    <property type="match status" value="1"/>
</dbReference>
<keyword evidence="9" id="KW-0677">Repeat</keyword>
<evidence type="ECO:0000256" key="8">
    <source>
        <dbReference type="ARBA" id="ARBA00022692"/>
    </source>
</evidence>